<dbReference type="EMBL" id="LUHQ01000005">
    <property type="protein sequence ID" value="OAO91149.1"/>
    <property type="molecule type" value="Genomic_DNA"/>
</dbReference>
<dbReference type="InterPro" id="IPR001611">
    <property type="entry name" value="Leu-rich_rpt"/>
</dbReference>
<dbReference type="ExpressionAtlas" id="A0A178UBU3">
    <property type="expression patterns" value="differential"/>
</dbReference>
<dbReference type="Proteomes" id="UP000078284">
    <property type="component" value="Chromosome 5"/>
</dbReference>
<dbReference type="Gene3D" id="3.80.10.10">
    <property type="entry name" value="Ribonuclease Inhibitor"/>
    <property type="match status" value="3"/>
</dbReference>
<dbReference type="PANTHER" id="PTHR48059:SF38">
    <property type="entry name" value="OS04G0534166 PROTEIN"/>
    <property type="match status" value="1"/>
</dbReference>
<dbReference type="FunFam" id="3.80.10.10:FF:000363">
    <property type="entry name" value="Leucine-rich repeat family protein"/>
    <property type="match status" value="1"/>
</dbReference>
<evidence type="ECO:0008006" key="4">
    <source>
        <dbReference type="Google" id="ProtNLM"/>
    </source>
</evidence>
<dbReference type="AlphaFoldDB" id="A0A178UBU3"/>
<gene>
    <name evidence="2" type="ordered locus">AXX17_At5g48600</name>
</gene>
<organism evidence="2 3">
    <name type="scientific">Arabidopsis thaliana</name>
    <name type="common">Mouse-ear cress</name>
    <dbReference type="NCBI Taxonomy" id="3702"/>
    <lineage>
        <taxon>Eukaryota</taxon>
        <taxon>Viridiplantae</taxon>
        <taxon>Streptophyta</taxon>
        <taxon>Embryophyta</taxon>
        <taxon>Tracheophyta</taxon>
        <taxon>Spermatophyta</taxon>
        <taxon>Magnoliopsida</taxon>
        <taxon>eudicotyledons</taxon>
        <taxon>Gunneridae</taxon>
        <taxon>Pentapetalae</taxon>
        <taxon>rosids</taxon>
        <taxon>malvids</taxon>
        <taxon>Brassicales</taxon>
        <taxon>Brassicaceae</taxon>
        <taxon>Camelineae</taxon>
        <taxon>Arabidopsis</taxon>
    </lineage>
</organism>
<name>A0A178UBU3_ARATH</name>
<dbReference type="InterPro" id="IPR051848">
    <property type="entry name" value="PGIP"/>
</dbReference>
<evidence type="ECO:0000256" key="1">
    <source>
        <dbReference type="ARBA" id="ARBA00004196"/>
    </source>
</evidence>
<reference evidence="3" key="1">
    <citation type="journal article" date="2016" name="Proc. Natl. Acad. Sci. U.S.A.">
        <title>Chromosome-level assembly of Arabidopsis thaliana Ler reveals the extent of translocation and inversion polymorphisms.</title>
        <authorList>
            <person name="Zapata L."/>
            <person name="Ding J."/>
            <person name="Willing E.M."/>
            <person name="Hartwig B."/>
            <person name="Bezdan D."/>
            <person name="Jiao W.B."/>
            <person name="Patel V."/>
            <person name="Velikkakam James G."/>
            <person name="Koornneef M."/>
            <person name="Ossowski S."/>
            <person name="Schneeberger K."/>
        </authorList>
    </citation>
    <scope>NUCLEOTIDE SEQUENCE [LARGE SCALE GENOMIC DNA]</scope>
    <source>
        <strain evidence="3">cv. Landsberg erecta</strain>
    </source>
</reference>
<accession>A0A178UBU3</accession>
<dbReference type="SUPFAM" id="SSF52058">
    <property type="entry name" value="L domain-like"/>
    <property type="match status" value="1"/>
</dbReference>
<dbReference type="PANTHER" id="PTHR48059">
    <property type="entry name" value="POLYGALACTURONASE INHIBITOR 1"/>
    <property type="match status" value="1"/>
</dbReference>
<dbReference type="FunFam" id="3.80.10.10:FF:000542">
    <property type="entry name" value="Leucine-rich repeat protein kinase family protein"/>
    <property type="match status" value="1"/>
</dbReference>
<comment type="caution">
    <text evidence="2">The sequence shown here is derived from an EMBL/GenBank/DDBJ whole genome shotgun (WGS) entry which is preliminary data.</text>
</comment>
<evidence type="ECO:0000313" key="3">
    <source>
        <dbReference type="Proteomes" id="UP000078284"/>
    </source>
</evidence>
<evidence type="ECO:0000313" key="2">
    <source>
        <dbReference type="EMBL" id="OAO91149.1"/>
    </source>
</evidence>
<comment type="subcellular location">
    <subcellularLocation>
        <location evidence="1">Cell envelope</location>
    </subcellularLocation>
</comment>
<proteinExistence type="predicted"/>
<sequence>MKNEWTRSPKGWEGSDPCGTNWVGITCTNDRVVSISLVNHNLEGTLSEYILALSELEILDLSFNIGLTGPLPSNIGDLKKLKNLILVGCGLSGQIPDSIGSLEQIINLSLNLNKFSGTIPASIGRLSKLDWFDIADNQIEGELPISNGTSSPGLDMLTQTQHFHFGKNKLSGDIPEKLFNSNMSLIHVLFNNNQFTGKIPESLSLVTTLLVLRLDTNRLSGDIPPSLNNLTSLNQLDVSNNTLEFSLVPSWIVSLRNLTSIRMEGIQLIGPVPISFFSLVRLQSVNLKRNWINGTLDFGTNYSKQLELVSLRYNNITGYKQAANEHIKVILANNPVCGEVGNKPSFCSAIKHMSNGDAFRVCEGIFDYRVYQGTYIIRQTRLWDRPSESLCQGEREREKQFWTRTETMYVFCDLNIRYTIPVNRKQRSHNLQITEVEPLEELDSVWKEIQVNQQHF</sequence>
<protein>
    <recommendedName>
        <fullName evidence="4">Leucine-rich repeat-containing N-terminal plant-type domain-containing protein</fullName>
    </recommendedName>
</protein>
<dbReference type="InterPro" id="IPR032675">
    <property type="entry name" value="LRR_dom_sf"/>
</dbReference>
<dbReference type="Pfam" id="PF00560">
    <property type="entry name" value="LRR_1"/>
    <property type="match status" value="2"/>
</dbReference>